<evidence type="ECO:0000256" key="7">
    <source>
        <dbReference type="ARBA" id="ARBA00038475"/>
    </source>
</evidence>
<sequence>SAIAFAQELSIALNVASLLPQLKQNFIRKSSGSYSSVTASLASAGCTIRLFTTFELTNGDPLLLVNYGVALALNLSLLLQIIYYATQKEGKTLSQLYLADVKSDS</sequence>
<evidence type="ECO:0000256" key="8">
    <source>
        <dbReference type="SAM" id="Phobius"/>
    </source>
</evidence>
<feature type="transmembrane region" description="Helical" evidence="8">
    <location>
        <begin position="64"/>
        <end position="85"/>
    </location>
</feature>
<keyword evidence="5 8" id="KW-1133">Transmembrane helix</keyword>
<evidence type="ECO:0000256" key="5">
    <source>
        <dbReference type="ARBA" id="ARBA00022989"/>
    </source>
</evidence>
<dbReference type="EMBL" id="JATAAI010000012">
    <property type="protein sequence ID" value="KAK1741957.1"/>
    <property type="molecule type" value="Genomic_DNA"/>
</dbReference>
<comment type="similarity">
    <text evidence="7">Belongs to the MPDU1 (TC 2.A.43.3) family.</text>
</comment>
<evidence type="ECO:0000256" key="1">
    <source>
        <dbReference type="ARBA" id="ARBA00004141"/>
    </source>
</evidence>
<accession>A0AAD9DC51</accession>
<dbReference type="InterPro" id="IPR006603">
    <property type="entry name" value="PQ-loop_rpt"/>
</dbReference>
<dbReference type="Pfam" id="PF04193">
    <property type="entry name" value="PQ-loop"/>
    <property type="match status" value="1"/>
</dbReference>
<proteinExistence type="inferred from homology"/>
<dbReference type="PANTHER" id="PTHR12226:SF2">
    <property type="entry name" value="MANNOSE-P-DOLICHOL UTILIZATION DEFECT 1 PROTEIN"/>
    <property type="match status" value="1"/>
</dbReference>
<dbReference type="Gene3D" id="1.20.1280.290">
    <property type="match status" value="1"/>
</dbReference>
<evidence type="ECO:0008006" key="11">
    <source>
        <dbReference type="Google" id="ProtNLM"/>
    </source>
</evidence>
<gene>
    <name evidence="9" type="ORF">QTG54_007530</name>
</gene>
<evidence type="ECO:0000256" key="3">
    <source>
        <dbReference type="ARBA" id="ARBA00022692"/>
    </source>
</evidence>
<dbReference type="InterPro" id="IPR016817">
    <property type="entry name" value="MannP-dilichol_defect-1"/>
</dbReference>
<feature type="non-terminal residue" evidence="9">
    <location>
        <position position="1"/>
    </location>
</feature>
<organism evidence="9 10">
    <name type="scientific">Skeletonema marinoi</name>
    <dbReference type="NCBI Taxonomy" id="267567"/>
    <lineage>
        <taxon>Eukaryota</taxon>
        <taxon>Sar</taxon>
        <taxon>Stramenopiles</taxon>
        <taxon>Ochrophyta</taxon>
        <taxon>Bacillariophyta</taxon>
        <taxon>Coscinodiscophyceae</taxon>
        <taxon>Thalassiosirophycidae</taxon>
        <taxon>Thalassiosirales</taxon>
        <taxon>Skeletonemataceae</taxon>
        <taxon>Skeletonema</taxon>
        <taxon>Skeletonema marinoi-dohrnii complex</taxon>
    </lineage>
</organism>
<evidence type="ECO:0000313" key="9">
    <source>
        <dbReference type="EMBL" id="KAK1741957.1"/>
    </source>
</evidence>
<dbReference type="Proteomes" id="UP001224775">
    <property type="component" value="Unassembled WGS sequence"/>
</dbReference>
<dbReference type="PANTHER" id="PTHR12226">
    <property type="entry name" value="MANNOSE-P-DOLICHOL UTILIZATION DEFECT 1 LEC35 -RELATED"/>
    <property type="match status" value="1"/>
</dbReference>
<evidence type="ECO:0000256" key="4">
    <source>
        <dbReference type="ARBA" id="ARBA00022737"/>
    </source>
</evidence>
<dbReference type="AlphaFoldDB" id="A0AAD9DC51"/>
<reference evidence="9" key="1">
    <citation type="submission" date="2023-06" db="EMBL/GenBank/DDBJ databases">
        <title>Survivors Of The Sea: Transcriptome response of Skeletonema marinoi to long-term dormancy.</title>
        <authorList>
            <person name="Pinder M.I.M."/>
            <person name="Kourtchenko O."/>
            <person name="Robertson E.K."/>
            <person name="Larsson T."/>
            <person name="Maumus F."/>
            <person name="Osuna-Cruz C.M."/>
            <person name="Vancaester E."/>
            <person name="Stenow R."/>
            <person name="Vandepoele K."/>
            <person name="Ploug H."/>
            <person name="Bruchert V."/>
            <person name="Godhe A."/>
            <person name="Topel M."/>
        </authorList>
    </citation>
    <scope>NUCLEOTIDE SEQUENCE</scope>
    <source>
        <strain evidence="9">R05AC</strain>
    </source>
</reference>
<dbReference type="GO" id="GO:0016020">
    <property type="term" value="C:membrane"/>
    <property type="evidence" value="ECO:0007669"/>
    <property type="project" value="UniProtKB-SubCell"/>
</dbReference>
<keyword evidence="3 8" id="KW-0812">Transmembrane</keyword>
<name>A0AAD9DC51_9STRA</name>
<protein>
    <recommendedName>
        <fullName evidence="11">Mannose-P-dolichol utilization defect 1 protein homolog</fullName>
    </recommendedName>
</protein>
<keyword evidence="2" id="KW-0813">Transport</keyword>
<keyword evidence="10" id="KW-1185">Reference proteome</keyword>
<evidence type="ECO:0000313" key="10">
    <source>
        <dbReference type="Proteomes" id="UP001224775"/>
    </source>
</evidence>
<evidence type="ECO:0000256" key="2">
    <source>
        <dbReference type="ARBA" id="ARBA00022448"/>
    </source>
</evidence>
<feature type="transmembrane region" description="Helical" evidence="8">
    <location>
        <begin position="32"/>
        <end position="52"/>
    </location>
</feature>
<keyword evidence="4" id="KW-0677">Repeat</keyword>
<comment type="subcellular location">
    <subcellularLocation>
        <location evidence="1">Membrane</location>
        <topology evidence="1">Multi-pass membrane protein</topology>
    </subcellularLocation>
</comment>
<keyword evidence="6 8" id="KW-0472">Membrane</keyword>
<comment type="caution">
    <text evidence="9">The sequence shown here is derived from an EMBL/GenBank/DDBJ whole genome shotgun (WGS) entry which is preliminary data.</text>
</comment>
<evidence type="ECO:0000256" key="6">
    <source>
        <dbReference type="ARBA" id="ARBA00023136"/>
    </source>
</evidence>